<accession>G2XS47</accession>
<evidence type="ECO:0000313" key="4">
    <source>
        <dbReference type="Proteomes" id="UP000008177"/>
    </source>
</evidence>
<dbReference type="OrthoDB" id="5132737at2759"/>
<feature type="region of interest" description="Disordered" evidence="1">
    <location>
        <begin position="1"/>
        <end position="50"/>
    </location>
</feature>
<dbReference type="PANTHER" id="PTHR42470:SF2">
    <property type="match status" value="1"/>
</dbReference>
<dbReference type="STRING" id="999810.G2XS47"/>
<feature type="domain" description="DUF7924" evidence="2">
    <location>
        <begin position="63"/>
        <end position="113"/>
    </location>
</feature>
<dbReference type="AlphaFoldDB" id="G2XS47"/>
<reference evidence="4" key="1">
    <citation type="journal article" date="2011" name="PLoS Genet.">
        <title>Genomic analysis of the necrotrophic fungal pathogens Sclerotinia sclerotiorum and Botrytis cinerea.</title>
        <authorList>
            <person name="Amselem J."/>
            <person name="Cuomo C.A."/>
            <person name="van Kan J.A."/>
            <person name="Viaud M."/>
            <person name="Benito E.P."/>
            <person name="Couloux A."/>
            <person name="Coutinho P.M."/>
            <person name="de Vries R.P."/>
            <person name="Dyer P.S."/>
            <person name="Fillinger S."/>
            <person name="Fournier E."/>
            <person name="Gout L."/>
            <person name="Hahn M."/>
            <person name="Kohn L."/>
            <person name="Lapalu N."/>
            <person name="Plummer K.M."/>
            <person name="Pradier J.M."/>
            <person name="Quevillon E."/>
            <person name="Sharon A."/>
            <person name="Simon A."/>
            <person name="ten Have A."/>
            <person name="Tudzynski B."/>
            <person name="Tudzynski P."/>
            <person name="Wincker P."/>
            <person name="Andrew M."/>
            <person name="Anthouard V."/>
            <person name="Beever R.E."/>
            <person name="Beffa R."/>
            <person name="Benoit I."/>
            <person name="Bouzid O."/>
            <person name="Brault B."/>
            <person name="Chen Z."/>
            <person name="Choquer M."/>
            <person name="Collemare J."/>
            <person name="Cotton P."/>
            <person name="Danchin E.G."/>
            <person name="Da Silva C."/>
            <person name="Gautier A."/>
            <person name="Giraud C."/>
            <person name="Giraud T."/>
            <person name="Gonzalez C."/>
            <person name="Grossetete S."/>
            <person name="Guldener U."/>
            <person name="Henrissat B."/>
            <person name="Howlett B.J."/>
            <person name="Kodira C."/>
            <person name="Kretschmer M."/>
            <person name="Lappartient A."/>
            <person name="Leroch M."/>
            <person name="Levis C."/>
            <person name="Mauceli E."/>
            <person name="Neuveglise C."/>
            <person name="Oeser B."/>
            <person name="Pearson M."/>
            <person name="Poulain J."/>
            <person name="Poussereau N."/>
            <person name="Quesneville H."/>
            <person name="Rascle C."/>
            <person name="Schumacher J."/>
            <person name="Segurens B."/>
            <person name="Sexton A."/>
            <person name="Silva E."/>
            <person name="Sirven C."/>
            <person name="Soanes D.M."/>
            <person name="Talbot N.J."/>
            <person name="Templeton M."/>
            <person name="Yandava C."/>
            <person name="Yarden O."/>
            <person name="Zeng Q."/>
            <person name="Rollins J.A."/>
            <person name="Lebrun M.H."/>
            <person name="Dickman M."/>
        </authorList>
    </citation>
    <scope>NUCLEOTIDE SEQUENCE [LARGE SCALE GENOMIC DNA]</scope>
    <source>
        <strain evidence="4">T4</strain>
    </source>
</reference>
<dbReference type="PANTHER" id="PTHR42470">
    <property type="entry name" value="VAST DOMAIN-CONTAINING PROTEIN"/>
    <property type="match status" value="1"/>
</dbReference>
<dbReference type="Pfam" id="PF25545">
    <property type="entry name" value="DUF7924"/>
    <property type="match status" value="1"/>
</dbReference>
<dbReference type="EMBL" id="FQ790260">
    <property type="protein sequence ID" value="CCD43484.1"/>
    <property type="molecule type" value="Genomic_DNA"/>
</dbReference>
<proteinExistence type="predicted"/>
<gene>
    <name evidence="3" type="ORF">BofuT4_P011600.1</name>
</gene>
<feature type="compositionally biased region" description="Basic and acidic residues" evidence="1">
    <location>
        <begin position="1"/>
        <end position="10"/>
    </location>
</feature>
<protein>
    <recommendedName>
        <fullName evidence="2">DUF7924 domain-containing protein</fullName>
    </recommendedName>
</protein>
<dbReference type="InParanoid" id="G2XS47"/>
<evidence type="ECO:0000256" key="1">
    <source>
        <dbReference type="SAM" id="MobiDB-lite"/>
    </source>
</evidence>
<feature type="compositionally biased region" description="Basic residues" evidence="1">
    <location>
        <begin position="29"/>
        <end position="38"/>
    </location>
</feature>
<evidence type="ECO:0000259" key="2">
    <source>
        <dbReference type="Pfam" id="PF25545"/>
    </source>
</evidence>
<dbReference type="HOGENOM" id="CLU_1586230_0_0_1"/>
<organism evidence="3 4">
    <name type="scientific">Botryotinia fuckeliana (strain T4)</name>
    <name type="common">Noble rot fungus</name>
    <name type="synonym">Botrytis cinerea</name>
    <dbReference type="NCBI Taxonomy" id="999810"/>
    <lineage>
        <taxon>Eukaryota</taxon>
        <taxon>Fungi</taxon>
        <taxon>Dikarya</taxon>
        <taxon>Ascomycota</taxon>
        <taxon>Pezizomycotina</taxon>
        <taxon>Leotiomycetes</taxon>
        <taxon>Helotiales</taxon>
        <taxon>Sclerotiniaceae</taxon>
        <taxon>Botrytis</taxon>
    </lineage>
</organism>
<evidence type="ECO:0000313" key="3">
    <source>
        <dbReference type="EMBL" id="CCD43484.1"/>
    </source>
</evidence>
<name>G2XS47_BOTF4</name>
<dbReference type="InterPro" id="IPR057684">
    <property type="entry name" value="DUF7924"/>
</dbReference>
<dbReference type="Proteomes" id="UP000008177">
    <property type="component" value="Unplaced contigs"/>
</dbReference>
<sequence length="168" mass="18989">MPPHQAKPDTRNVGQPSLQKDQGKTPQGIKRKRSHPPSRKSAQACPERAWSAAVERTPTHLNTGQRTTFYRHPIREFSFTERNGKEKWTAYKFTKNVYDIWMPNHLKRICSVIDSLPPNIGFEVGESGLSQGLENYQFSGYSNQGAESLPEEASSQASRISSREITCL</sequence>